<gene>
    <name evidence="2" type="ORF">MENT_LOCUS23254</name>
    <name evidence="3" type="ORF">MENT_LOCUS24124</name>
</gene>
<organism evidence="3 4">
    <name type="scientific">Meloidogyne enterolobii</name>
    <name type="common">Root-knot nematode worm</name>
    <name type="synonym">Meloidogyne mayaguensis</name>
    <dbReference type="NCBI Taxonomy" id="390850"/>
    <lineage>
        <taxon>Eukaryota</taxon>
        <taxon>Metazoa</taxon>
        <taxon>Ecdysozoa</taxon>
        <taxon>Nematoda</taxon>
        <taxon>Chromadorea</taxon>
        <taxon>Rhabditida</taxon>
        <taxon>Tylenchina</taxon>
        <taxon>Tylenchomorpha</taxon>
        <taxon>Tylenchoidea</taxon>
        <taxon>Meloidogynidae</taxon>
        <taxon>Meloidogyninae</taxon>
        <taxon>Meloidogyne</taxon>
    </lineage>
</organism>
<evidence type="ECO:0000313" key="2">
    <source>
        <dbReference type="EMBL" id="CAD2171745.1"/>
    </source>
</evidence>
<dbReference type="EMBL" id="CAJEWN010000189">
    <property type="protein sequence ID" value="CAD2171745.1"/>
    <property type="molecule type" value="Genomic_DNA"/>
</dbReference>
<feature type="signal peptide" evidence="1">
    <location>
        <begin position="1"/>
        <end position="25"/>
    </location>
</feature>
<accession>A0A6V7VE10</accession>
<keyword evidence="1" id="KW-0732">Signal</keyword>
<proteinExistence type="predicted"/>
<dbReference type="EMBL" id="CAJEWN010000202">
    <property type="protein sequence ID" value="CAD2172564.1"/>
    <property type="molecule type" value="Genomic_DNA"/>
</dbReference>
<comment type="caution">
    <text evidence="3">The sequence shown here is derived from an EMBL/GenBank/DDBJ whole genome shotgun (WGS) entry which is preliminary data.</text>
</comment>
<dbReference type="Proteomes" id="UP000580250">
    <property type="component" value="Unassembled WGS sequence"/>
</dbReference>
<sequence>MPYKTIIYLNIILIILFEFYSETNAEIVGELHRRVPRSDTNQGKGFWHKTKKLFKTKEGKWSKTKIGAAGGLALLAGVLLNGNSNTVNTTGYPGMMHPGMMQPYCYYCM</sequence>
<protein>
    <submittedName>
        <fullName evidence="3">Uncharacterized protein</fullName>
    </submittedName>
</protein>
<reference evidence="3 4" key="1">
    <citation type="submission" date="2020-08" db="EMBL/GenBank/DDBJ databases">
        <authorList>
            <person name="Koutsovoulos G."/>
            <person name="Danchin GJ E."/>
        </authorList>
    </citation>
    <scope>NUCLEOTIDE SEQUENCE [LARGE SCALE GENOMIC DNA]</scope>
</reference>
<feature type="chain" id="PRO_5035677541" evidence="1">
    <location>
        <begin position="26"/>
        <end position="109"/>
    </location>
</feature>
<evidence type="ECO:0000313" key="4">
    <source>
        <dbReference type="Proteomes" id="UP000580250"/>
    </source>
</evidence>
<dbReference type="AlphaFoldDB" id="A0A6V7VE10"/>
<evidence type="ECO:0000313" key="3">
    <source>
        <dbReference type="EMBL" id="CAD2172564.1"/>
    </source>
</evidence>
<evidence type="ECO:0000256" key="1">
    <source>
        <dbReference type="SAM" id="SignalP"/>
    </source>
</evidence>
<name>A0A6V7VE10_MELEN</name>